<sequence length="218" mass="25444">MYAKNRIKRRNSLRFKPTNAKNRIKSQQSSDKGRFANPAVRGRLCRSQGVRMNMSISEPLSDLCHRIEQMGIRVTSQRKAIIHLLLQYRGKHVTADDMVAVFKRKPGVVGRATVYRTLELLADRQVIDKHHFDNEVARYELREPDQKHAYHQLLCSRCKQARTIKEDWLGELEERIEQIHGFRVLDHHLIFIGRYNNSCDDASRSMAPRRSCSCTPFT</sequence>
<evidence type="ECO:0000256" key="5">
    <source>
        <dbReference type="ARBA" id="ARBA00023125"/>
    </source>
</evidence>
<dbReference type="GO" id="GO:1900376">
    <property type="term" value="P:regulation of secondary metabolite biosynthetic process"/>
    <property type="evidence" value="ECO:0007669"/>
    <property type="project" value="TreeGrafter"/>
</dbReference>
<evidence type="ECO:0000256" key="7">
    <source>
        <dbReference type="PIRSR" id="PIRSR602481-1"/>
    </source>
</evidence>
<evidence type="ECO:0000313" key="10">
    <source>
        <dbReference type="EMBL" id="THF83692.1"/>
    </source>
</evidence>
<feature type="compositionally biased region" description="Polar residues" evidence="9">
    <location>
        <begin position="19"/>
        <end position="30"/>
    </location>
</feature>
<feature type="region of interest" description="Disordered" evidence="9">
    <location>
        <begin position="18"/>
        <end position="37"/>
    </location>
</feature>
<keyword evidence="11" id="KW-1185">Reference proteome</keyword>
<evidence type="ECO:0000256" key="4">
    <source>
        <dbReference type="ARBA" id="ARBA00023015"/>
    </source>
</evidence>
<dbReference type="PANTHER" id="PTHR33202:SF7">
    <property type="entry name" value="FERRIC UPTAKE REGULATION PROTEIN"/>
    <property type="match status" value="1"/>
</dbReference>
<dbReference type="InterPro" id="IPR036388">
    <property type="entry name" value="WH-like_DNA-bd_sf"/>
</dbReference>
<dbReference type="InterPro" id="IPR002481">
    <property type="entry name" value="FUR"/>
</dbReference>
<dbReference type="CDD" id="cd07153">
    <property type="entry name" value="Fur_like"/>
    <property type="match status" value="1"/>
</dbReference>
<dbReference type="GO" id="GO:0000976">
    <property type="term" value="F:transcription cis-regulatory region binding"/>
    <property type="evidence" value="ECO:0007669"/>
    <property type="project" value="TreeGrafter"/>
</dbReference>
<feature type="binding site" evidence="7">
    <location>
        <position position="158"/>
    </location>
    <ligand>
        <name>Zn(2+)</name>
        <dbReference type="ChEBI" id="CHEBI:29105"/>
    </ligand>
</feature>
<gene>
    <name evidence="10" type="ORF">E6C55_03095</name>
</gene>
<comment type="caution">
    <text evidence="10">The sequence shown here is derived from an EMBL/GenBank/DDBJ whole genome shotgun (WGS) entry which is preliminary data.</text>
</comment>
<keyword evidence="4" id="KW-0805">Transcription regulation</keyword>
<evidence type="ECO:0000256" key="6">
    <source>
        <dbReference type="ARBA" id="ARBA00023163"/>
    </source>
</evidence>
<dbReference type="InterPro" id="IPR043135">
    <property type="entry name" value="Fur_C"/>
</dbReference>
<dbReference type="GO" id="GO:0045892">
    <property type="term" value="P:negative regulation of DNA-templated transcription"/>
    <property type="evidence" value="ECO:0007669"/>
    <property type="project" value="TreeGrafter"/>
</dbReference>
<protein>
    <submittedName>
        <fullName evidence="10">Transcriptional repressor</fullName>
    </submittedName>
</protein>
<keyword evidence="8" id="KW-0408">Iron</keyword>
<evidence type="ECO:0000256" key="1">
    <source>
        <dbReference type="ARBA" id="ARBA00007957"/>
    </source>
</evidence>
<feature type="binding site" evidence="7">
    <location>
        <position position="155"/>
    </location>
    <ligand>
        <name>Zn(2+)</name>
        <dbReference type="ChEBI" id="CHEBI:29105"/>
    </ligand>
</feature>
<dbReference type="AlphaFoldDB" id="A0A4S4CCL0"/>
<accession>A0A4S4CCL0</accession>
<keyword evidence="2" id="KW-0678">Repressor</keyword>
<evidence type="ECO:0000256" key="8">
    <source>
        <dbReference type="PIRSR" id="PIRSR602481-2"/>
    </source>
</evidence>
<dbReference type="EMBL" id="SSOB01000003">
    <property type="protein sequence ID" value="THF83692.1"/>
    <property type="molecule type" value="Genomic_DNA"/>
</dbReference>
<comment type="cofactor">
    <cofactor evidence="7">
        <name>Zn(2+)</name>
        <dbReference type="ChEBI" id="CHEBI:29105"/>
    </cofactor>
    <text evidence="7">Binds 1 zinc ion per subunit.</text>
</comment>
<evidence type="ECO:0000256" key="3">
    <source>
        <dbReference type="ARBA" id="ARBA00022833"/>
    </source>
</evidence>
<feature type="binding site" evidence="8">
    <location>
        <position position="187"/>
    </location>
    <ligand>
        <name>Fe cation</name>
        <dbReference type="ChEBI" id="CHEBI:24875"/>
    </ligand>
</feature>
<dbReference type="GO" id="GO:0008270">
    <property type="term" value="F:zinc ion binding"/>
    <property type="evidence" value="ECO:0007669"/>
    <property type="project" value="TreeGrafter"/>
</dbReference>
<reference evidence="10 11" key="1">
    <citation type="submission" date="2019-04" db="EMBL/GenBank/DDBJ databases">
        <title>Cohnella sp. nov. isolated from preserved vegetables.</title>
        <authorList>
            <person name="Lin S.-Y."/>
            <person name="Hung M.-H."/>
            <person name="Young C.-C."/>
        </authorList>
    </citation>
    <scope>NUCLEOTIDE SEQUENCE [LARGE SCALE GENOMIC DNA]</scope>
    <source>
        <strain evidence="10 11">CC-MHH1044</strain>
    </source>
</reference>
<comment type="similarity">
    <text evidence="1">Belongs to the Fur family.</text>
</comment>
<dbReference type="OrthoDB" id="8659436at2"/>
<keyword evidence="7" id="KW-0479">Metal-binding</keyword>
<keyword evidence="6" id="KW-0804">Transcription</keyword>
<evidence type="ECO:0000256" key="9">
    <source>
        <dbReference type="SAM" id="MobiDB-lite"/>
    </source>
</evidence>
<evidence type="ECO:0000256" key="2">
    <source>
        <dbReference type="ARBA" id="ARBA00022491"/>
    </source>
</evidence>
<dbReference type="Gene3D" id="3.30.1490.190">
    <property type="match status" value="1"/>
</dbReference>
<dbReference type="PANTHER" id="PTHR33202">
    <property type="entry name" value="ZINC UPTAKE REGULATION PROTEIN"/>
    <property type="match status" value="1"/>
</dbReference>
<dbReference type="SUPFAM" id="SSF46785">
    <property type="entry name" value="Winged helix' DNA-binding domain"/>
    <property type="match status" value="1"/>
</dbReference>
<dbReference type="GO" id="GO:0003700">
    <property type="term" value="F:DNA-binding transcription factor activity"/>
    <property type="evidence" value="ECO:0007669"/>
    <property type="project" value="InterPro"/>
</dbReference>
<organism evidence="10 11">
    <name type="scientific">Cohnella fermenti</name>
    <dbReference type="NCBI Taxonomy" id="2565925"/>
    <lineage>
        <taxon>Bacteria</taxon>
        <taxon>Bacillati</taxon>
        <taxon>Bacillota</taxon>
        <taxon>Bacilli</taxon>
        <taxon>Bacillales</taxon>
        <taxon>Paenibacillaceae</taxon>
        <taxon>Cohnella</taxon>
    </lineage>
</organism>
<name>A0A4S4CCL0_9BACL</name>
<proteinExistence type="inferred from homology"/>
<dbReference type="Pfam" id="PF01475">
    <property type="entry name" value="FUR"/>
    <property type="match status" value="1"/>
</dbReference>
<keyword evidence="5" id="KW-0238">DNA-binding</keyword>
<dbReference type="InterPro" id="IPR036390">
    <property type="entry name" value="WH_DNA-bd_sf"/>
</dbReference>
<dbReference type="Proteomes" id="UP000310636">
    <property type="component" value="Unassembled WGS sequence"/>
</dbReference>
<dbReference type="Gene3D" id="1.10.10.10">
    <property type="entry name" value="Winged helix-like DNA-binding domain superfamily/Winged helix DNA-binding domain"/>
    <property type="match status" value="1"/>
</dbReference>
<keyword evidence="3 7" id="KW-0862">Zinc</keyword>
<evidence type="ECO:0000313" key="11">
    <source>
        <dbReference type="Proteomes" id="UP000310636"/>
    </source>
</evidence>
<comment type="cofactor">
    <cofactor evidence="8">
        <name>Mn(2+)</name>
        <dbReference type="ChEBI" id="CHEBI:29035"/>
    </cofactor>
    <cofactor evidence="8">
        <name>Fe(2+)</name>
        <dbReference type="ChEBI" id="CHEBI:29033"/>
    </cofactor>
    <text evidence="8">Binds 1 Mn(2+) or Fe(2+) ion per subunit.</text>
</comment>